<comment type="caution">
    <text evidence="2">The sequence shown here is derived from an EMBL/GenBank/DDBJ whole genome shotgun (WGS) entry which is preliminary data.</text>
</comment>
<evidence type="ECO:0000313" key="2">
    <source>
        <dbReference type="EMBL" id="GJE01554.1"/>
    </source>
</evidence>
<feature type="region of interest" description="Disordered" evidence="1">
    <location>
        <begin position="165"/>
        <end position="193"/>
    </location>
</feature>
<keyword evidence="3" id="KW-1185">Reference proteome</keyword>
<gene>
    <name evidence="2" type="ORF">GMJLKIPL_3488</name>
</gene>
<dbReference type="PANTHER" id="PTHR39550">
    <property type="entry name" value="SLL0658 PROTEIN"/>
    <property type="match status" value="1"/>
</dbReference>
<name>A0ABQ4SIF0_9HYPH</name>
<dbReference type="Proteomes" id="UP001055153">
    <property type="component" value="Unassembled WGS sequence"/>
</dbReference>
<dbReference type="PANTHER" id="PTHR39550:SF1">
    <property type="entry name" value="SLL0658 PROTEIN"/>
    <property type="match status" value="1"/>
</dbReference>
<dbReference type="Pfam" id="PF11848">
    <property type="entry name" value="DUF3368"/>
    <property type="match status" value="1"/>
</dbReference>
<evidence type="ECO:0008006" key="4">
    <source>
        <dbReference type="Google" id="ProtNLM"/>
    </source>
</evidence>
<reference evidence="2" key="2">
    <citation type="submission" date="2021-08" db="EMBL/GenBank/DDBJ databases">
        <authorList>
            <person name="Tani A."/>
            <person name="Ola A."/>
            <person name="Ogura Y."/>
            <person name="Katsura K."/>
            <person name="Hayashi T."/>
        </authorList>
    </citation>
    <scope>NUCLEOTIDE SEQUENCE</scope>
    <source>
        <strain evidence="2">DSM 17168</strain>
    </source>
</reference>
<reference evidence="2" key="1">
    <citation type="journal article" date="2021" name="Front. Microbiol.">
        <title>Comprehensive Comparative Genomics and Phenotyping of Methylobacterium Species.</title>
        <authorList>
            <person name="Alessa O."/>
            <person name="Ogura Y."/>
            <person name="Fujitani Y."/>
            <person name="Takami H."/>
            <person name="Hayashi T."/>
            <person name="Sahin N."/>
            <person name="Tani A."/>
        </authorList>
    </citation>
    <scope>NUCLEOTIDE SEQUENCE</scope>
    <source>
        <strain evidence="2">DSM 17168</strain>
    </source>
</reference>
<sequence length="193" mass="20981">MSLRVVADTGPLNYLLLIGQIDLLPHLFDGVCVPRAVQVELSHRDAPDAVRLWIAGDPDWLTVCPDPMIEEDALRMLDEGERAAIALAIALRADLILMDDRAGVGAARARAFAVTGTLGILDLAARRGLIDLERAVTRLRGTSFRCRPALLDALLDRHRAEMGASDRGARDILEHDAEKEPGSPRPSRDPAQA</sequence>
<accession>A0ABQ4SIF0</accession>
<dbReference type="EMBL" id="BPQQ01000040">
    <property type="protein sequence ID" value="GJE01554.1"/>
    <property type="molecule type" value="Genomic_DNA"/>
</dbReference>
<feature type="compositionally biased region" description="Basic and acidic residues" evidence="1">
    <location>
        <begin position="167"/>
        <end position="193"/>
    </location>
</feature>
<dbReference type="InterPro" id="IPR021799">
    <property type="entry name" value="PIN-like_prokaryotic"/>
</dbReference>
<organism evidence="2 3">
    <name type="scientific">Methylobacterium isbiliense</name>
    <dbReference type="NCBI Taxonomy" id="315478"/>
    <lineage>
        <taxon>Bacteria</taxon>
        <taxon>Pseudomonadati</taxon>
        <taxon>Pseudomonadota</taxon>
        <taxon>Alphaproteobacteria</taxon>
        <taxon>Hyphomicrobiales</taxon>
        <taxon>Methylobacteriaceae</taxon>
        <taxon>Methylobacterium</taxon>
    </lineage>
</organism>
<evidence type="ECO:0000313" key="3">
    <source>
        <dbReference type="Proteomes" id="UP001055153"/>
    </source>
</evidence>
<evidence type="ECO:0000256" key="1">
    <source>
        <dbReference type="SAM" id="MobiDB-lite"/>
    </source>
</evidence>
<protein>
    <recommendedName>
        <fullName evidence="4">DUF3368 domain-containing protein</fullName>
    </recommendedName>
</protein>
<proteinExistence type="predicted"/>